<keyword evidence="9" id="KW-0066">ATP synthesis</keyword>
<dbReference type="PANTHER" id="PTHR11693:SF22">
    <property type="entry name" value="ATP SYNTHASE SUBUNIT GAMMA, MITOCHONDRIAL"/>
    <property type="match status" value="1"/>
</dbReference>
<comment type="similarity">
    <text evidence="3">Belongs to the ATPase gamma chain family.</text>
</comment>
<sequence>MEQLVRREKTGRDLQSIVGVMKSLSAVAIKHYDEGAAALLHYRGVVDAGLQAVLRQAKLTPRAEPVRGRAAYIVIGSDRGLCGRFNETVVEAAAAKLAEAEEREEETLVLTIGARAEARLDSYGTPSGYTMPLPGAVEAVGESVESILLWLDDNREKAGLGSVTVFYNQRTEEKLAATQEDVILPVTQDYLEKLKQKPWPSHSLPAFTVDADDLFSRLIREHMFLSLARGLIESLASEHASRLAAMQRAERHIDDYLATLTADIRHERQSAITQQLLDIVGSYNVMKEREEAGAAEQD</sequence>
<evidence type="ECO:0000256" key="8">
    <source>
        <dbReference type="ARBA" id="ARBA00023196"/>
    </source>
</evidence>
<evidence type="ECO:0000256" key="7">
    <source>
        <dbReference type="ARBA" id="ARBA00023136"/>
    </source>
</evidence>
<dbReference type="PRINTS" id="PR00126">
    <property type="entry name" value="ATPASEGAMMA"/>
</dbReference>
<dbReference type="InterPro" id="IPR035968">
    <property type="entry name" value="ATP_synth_F1_ATPase_gsu"/>
</dbReference>
<dbReference type="Gene3D" id="1.10.287.80">
    <property type="entry name" value="ATP synthase, gamma subunit, helix hairpin domain"/>
    <property type="match status" value="1"/>
</dbReference>
<comment type="function">
    <text evidence="1">Produces ATP from ADP in the presence of a proton gradient across the membrane. The gamma chain is believed to be important in regulating ATPase activity and the flow of protons through the CF(0) complex.</text>
</comment>
<proteinExistence type="inferred from homology"/>
<keyword evidence="7" id="KW-0472">Membrane</keyword>
<dbReference type="PANTHER" id="PTHR11693">
    <property type="entry name" value="ATP SYNTHASE GAMMA CHAIN"/>
    <property type="match status" value="1"/>
</dbReference>
<keyword evidence="6" id="KW-0406">Ion transport</keyword>
<reference evidence="10 11" key="1">
    <citation type="submission" date="2017-12" db="EMBL/GenBank/DDBJ databases">
        <authorList>
            <person name="Hurst M.R.H."/>
        </authorList>
    </citation>
    <scope>NUCLEOTIDE SEQUENCE [LARGE SCALE GENOMIC DNA]</scope>
    <source>
        <strain evidence="10 11">SY-3-19</strain>
    </source>
</reference>
<keyword evidence="8" id="KW-0139">CF(1)</keyword>
<gene>
    <name evidence="10" type="ORF">CW354_01480</name>
</gene>
<evidence type="ECO:0000256" key="5">
    <source>
        <dbReference type="ARBA" id="ARBA00022781"/>
    </source>
</evidence>
<dbReference type="RefSeq" id="WP_104828270.1">
    <property type="nucleotide sequence ID" value="NZ_PJCH01000001.1"/>
</dbReference>
<dbReference type="GO" id="GO:0045259">
    <property type="term" value="C:proton-transporting ATP synthase complex"/>
    <property type="evidence" value="ECO:0007669"/>
    <property type="project" value="UniProtKB-KW"/>
</dbReference>
<dbReference type="AlphaFoldDB" id="A0A2S7KAT3"/>
<evidence type="ECO:0000256" key="6">
    <source>
        <dbReference type="ARBA" id="ARBA00023065"/>
    </source>
</evidence>
<comment type="subcellular location">
    <subcellularLocation>
        <location evidence="2">Membrane</location>
        <topology evidence="2">Peripheral membrane protein</topology>
    </subcellularLocation>
</comment>
<comment type="caution">
    <text evidence="10">The sequence shown here is derived from an EMBL/GenBank/DDBJ whole genome shotgun (WGS) entry which is preliminary data.</text>
</comment>
<keyword evidence="5" id="KW-0375">Hydrogen ion transport</keyword>
<dbReference type="InterPro" id="IPR000131">
    <property type="entry name" value="ATP_synth_F1_gsu"/>
</dbReference>
<organism evidence="10 11">
    <name type="scientific">Hyphococcus luteus</name>
    <dbReference type="NCBI Taxonomy" id="2058213"/>
    <lineage>
        <taxon>Bacteria</taxon>
        <taxon>Pseudomonadati</taxon>
        <taxon>Pseudomonadota</taxon>
        <taxon>Alphaproteobacteria</taxon>
        <taxon>Parvularculales</taxon>
        <taxon>Parvularculaceae</taxon>
        <taxon>Hyphococcus</taxon>
    </lineage>
</organism>
<evidence type="ECO:0000256" key="3">
    <source>
        <dbReference type="ARBA" id="ARBA00007681"/>
    </source>
</evidence>
<dbReference type="CDD" id="cd12151">
    <property type="entry name" value="F1-ATPase_gamma"/>
    <property type="match status" value="1"/>
</dbReference>
<dbReference type="EMBL" id="PJCH01000001">
    <property type="protein sequence ID" value="PQA89568.1"/>
    <property type="molecule type" value="Genomic_DNA"/>
</dbReference>
<evidence type="ECO:0000256" key="2">
    <source>
        <dbReference type="ARBA" id="ARBA00004170"/>
    </source>
</evidence>
<name>A0A2S7KAT3_9PROT</name>
<evidence type="ECO:0000313" key="11">
    <source>
        <dbReference type="Proteomes" id="UP000239504"/>
    </source>
</evidence>
<keyword evidence="4" id="KW-0813">Transport</keyword>
<evidence type="ECO:0000256" key="4">
    <source>
        <dbReference type="ARBA" id="ARBA00022448"/>
    </source>
</evidence>
<accession>A0A2S7KAT3</accession>
<evidence type="ECO:0000256" key="1">
    <source>
        <dbReference type="ARBA" id="ARBA00003456"/>
    </source>
</evidence>
<evidence type="ECO:0000313" key="10">
    <source>
        <dbReference type="EMBL" id="PQA89568.1"/>
    </source>
</evidence>
<protein>
    <submittedName>
        <fullName evidence="10">F0F1 ATP synthase subunit gamma</fullName>
    </submittedName>
</protein>
<keyword evidence="11" id="KW-1185">Reference proteome</keyword>
<dbReference type="SUPFAM" id="SSF52943">
    <property type="entry name" value="ATP synthase (F1-ATPase), gamma subunit"/>
    <property type="match status" value="1"/>
</dbReference>
<evidence type="ECO:0000256" key="9">
    <source>
        <dbReference type="ARBA" id="ARBA00023310"/>
    </source>
</evidence>
<dbReference type="Gene3D" id="3.40.1380.10">
    <property type="match status" value="1"/>
</dbReference>
<dbReference type="Pfam" id="PF00231">
    <property type="entry name" value="ATP-synt"/>
    <property type="match status" value="1"/>
</dbReference>
<dbReference type="Proteomes" id="UP000239504">
    <property type="component" value="Unassembled WGS sequence"/>
</dbReference>
<dbReference type="GO" id="GO:0046933">
    <property type="term" value="F:proton-transporting ATP synthase activity, rotational mechanism"/>
    <property type="evidence" value="ECO:0007669"/>
    <property type="project" value="InterPro"/>
</dbReference>